<keyword evidence="2" id="KW-1185">Reference proteome</keyword>
<evidence type="ECO:0000313" key="1">
    <source>
        <dbReference type="EMBL" id="MBD2705027.1"/>
    </source>
</evidence>
<name>A0A927AV73_9BACT</name>
<protein>
    <submittedName>
        <fullName evidence="1">Uncharacterized protein</fullName>
    </submittedName>
</protein>
<accession>A0A927AV73</accession>
<proteinExistence type="predicted"/>
<sequence length="248" mass="28508">MLFLTFWGLTGCENWKAFHTGTFNGEPYEVQFMESKGFSTNRIDHAIKLGNRKRVVIDALTTDWGPPYADDLFGEAKRVYIDKNHVSYRNEPDNAVQHPSTMLYLSPNQFSREDFDQYVALMHREWAAIDRKHANGEYDHFPHIIGLVYGESDDFVRIFRASKNGKTYLLTIEPDGRIRYMADEVSANDEYSGLSEKVQMPGKRIYVATGKNAGLSRTEILMYKDKSGKTLGDYFTLEENDTSEPSLR</sequence>
<dbReference type="Proteomes" id="UP000598820">
    <property type="component" value="Unassembled WGS sequence"/>
</dbReference>
<dbReference type="AlphaFoldDB" id="A0A927AV73"/>
<gene>
    <name evidence="1" type="ORF">IC229_30640</name>
</gene>
<organism evidence="1 2">
    <name type="scientific">Spirosoma profusum</name>
    <dbReference type="NCBI Taxonomy" id="2771354"/>
    <lineage>
        <taxon>Bacteria</taxon>
        <taxon>Pseudomonadati</taxon>
        <taxon>Bacteroidota</taxon>
        <taxon>Cytophagia</taxon>
        <taxon>Cytophagales</taxon>
        <taxon>Cytophagaceae</taxon>
        <taxon>Spirosoma</taxon>
    </lineage>
</organism>
<dbReference type="RefSeq" id="WP_190892083.1">
    <property type="nucleotide sequence ID" value="NZ_JACWZY010000042.1"/>
</dbReference>
<evidence type="ECO:0000313" key="2">
    <source>
        <dbReference type="Proteomes" id="UP000598820"/>
    </source>
</evidence>
<dbReference type="EMBL" id="JACWZY010000042">
    <property type="protein sequence ID" value="MBD2705027.1"/>
    <property type="molecule type" value="Genomic_DNA"/>
</dbReference>
<comment type="caution">
    <text evidence="1">The sequence shown here is derived from an EMBL/GenBank/DDBJ whole genome shotgun (WGS) entry which is preliminary data.</text>
</comment>
<reference evidence="1" key="1">
    <citation type="submission" date="2020-09" db="EMBL/GenBank/DDBJ databases">
        <authorList>
            <person name="Kim M.K."/>
        </authorList>
    </citation>
    <scope>NUCLEOTIDE SEQUENCE</scope>
    <source>
        <strain evidence="1">BT702</strain>
    </source>
</reference>